<keyword evidence="3" id="KW-1185">Reference proteome</keyword>
<dbReference type="AlphaFoldDB" id="A0A5E4Q820"/>
<organism evidence="2 3">
    <name type="scientific">Leptidea sinapis</name>
    <dbReference type="NCBI Taxonomy" id="189913"/>
    <lineage>
        <taxon>Eukaryota</taxon>
        <taxon>Metazoa</taxon>
        <taxon>Ecdysozoa</taxon>
        <taxon>Arthropoda</taxon>
        <taxon>Hexapoda</taxon>
        <taxon>Insecta</taxon>
        <taxon>Pterygota</taxon>
        <taxon>Neoptera</taxon>
        <taxon>Endopterygota</taxon>
        <taxon>Lepidoptera</taxon>
        <taxon>Glossata</taxon>
        <taxon>Ditrysia</taxon>
        <taxon>Papilionoidea</taxon>
        <taxon>Pieridae</taxon>
        <taxon>Dismorphiinae</taxon>
        <taxon>Leptidea</taxon>
    </lineage>
</organism>
<sequence length="227" mass="25809">MPKVPPTKNPHDDIKYHLVHKGSEPGCYQLHRPSVCRLKFPATKRPIHKCEIPKHEYTLVPQVGGWRELLVPKTEPNFYPAVMHKNEFDRLKKQAKIVSQDETLAAMHAQEAAVQKAAKESEMRKQRLKEKLKPQPGAEAASAADAELEGPDQTAHTLSRAERAKIVQPHHPGLQMSRHSRCSNRRDGTYQEGNGRGATKENRQAAVRRAEEEEERRHELRLQNLAA</sequence>
<evidence type="ECO:0000313" key="3">
    <source>
        <dbReference type="Proteomes" id="UP000324832"/>
    </source>
</evidence>
<feature type="compositionally biased region" description="Basic and acidic residues" evidence="1">
    <location>
        <begin position="198"/>
        <end position="221"/>
    </location>
</feature>
<gene>
    <name evidence="2" type="ORF">LSINAPIS_LOCUS5641</name>
</gene>
<evidence type="ECO:0000256" key="1">
    <source>
        <dbReference type="SAM" id="MobiDB-lite"/>
    </source>
</evidence>
<protein>
    <submittedName>
        <fullName evidence="2">Uncharacterized protein</fullName>
    </submittedName>
</protein>
<feature type="compositionally biased region" description="Basic and acidic residues" evidence="1">
    <location>
        <begin position="117"/>
        <end position="133"/>
    </location>
</feature>
<reference evidence="2 3" key="1">
    <citation type="submission" date="2017-07" db="EMBL/GenBank/DDBJ databases">
        <authorList>
            <person name="Talla V."/>
            <person name="Backstrom N."/>
        </authorList>
    </citation>
    <scope>NUCLEOTIDE SEQUENCE [LARGE SCALE GENOMIC DNA]</scope>
</reference>
<evidence type="ECO:0000313" key="2">
    <source>
        <dbReference type="EMBL" id="VVC93461.1"/>
    </source>
</evidence>
<dbReference type="Proteomes" id="UP000324832">
    <property type="component" value="Unassembled WGS sequence"/>
</dbReference>
<dbReference type="EMBL" id="FZQP02001659">
    <property type="protein sequence ID" value="VVC93461.1"/>
    <property type="molecule type" value="Genomic_DNA"/>
</dbReference>
<proteinExistence type="predicted"/>
<feature type="region of interest" description="Disordered" evidence="1">
    <location>
        <begin position="115"/>
        <end position="227"/>
    </location>
</feature>
<name>A0A5E4Q820_9NEOP</name>
<accession>A0A5E4Q820</accession>